<dbReference type="InParanoid" id="A0A5C3NXQ7"/>
<organism evidence="2 3">
    <name type="scientific">Polyporus arcularius HHB13444</name>
    <dbReference type="NCBI Taxonomy" id="1314778"/>
    <lineage>
        <taxon>Eukaryota</taxon>
        <taxon>Fungi</taxon>
        <taxon>Dikarya</taxon>
        <taxon>Basidiomycota</taxon>
        <taxon>Agaricomycotina</taxon>
        <taxon>Agaricomycetes</taxon>
        <taxon>Polyporales</taxon>
        <taxon>Polyporaceae</taxon>
        <taxon>Polyporus</taxon>
    </lineage>
</organism>
<protein>
    <submittedName>
        <fullName evidence="2">Uncharacterized protein</fullName>
    </submittedName>
</protein>
<evidence type="ECO:0000256" key="1">
    <source>
        <dbReference type="SAM" id="MobiDB-lite"/>
    </source>
</evidence>
<dbReference type="AlphaFoldDB" id="A0A5C3NXQ7"/>
<sequence length="133" mass="14767">MRGQAQVRGPANTAVLCYRTQAPIKVSSSRDRHIAPSPMPCRHSKGRTSRARLGRSRLAHRRASLWNIKKRSWRPRMFGRSGSILCRTLQLSMLSPVSLLAPSSLPFIPFLMPLSPPPLIPYPATSVEAEQVG</sequence>
<evidence type="ECO:0000313" key="2">
    <source>
        <dbReference type="EMBL" id="TFK81148.1"/>
    </source>
</evidence>
<evidence type="ECO:0000313" key="3">
    <source>
        <dbReference type="Proteomes" id="UP000308197"/>
    </source>
</evidence>
<reference evidence="2 3" key="1">
    <citation type="journal article" date="2019" name="Nat. Ecol. Evol.">
        <title>Megaphylogeny resolves global patterns of mushroom evolution.</title>
        <authorList>
            <person name="Varga T."/>
            <person name="Krizsan K."/>
            <person name="Foldi C."/>
            <person name="Dima B."/>
            <person name="Sanchez-Garcia M."/>
            <person name="Sanchez-Ramirez S."/>
            <person name="Szollosi G.J."/>
            <person name="Szarkandi J.G."/>
            <person name="Papp V."/>
            <person name="Albert L."/>
            <person name="Andreopoulos W."/>
            <person name="Angelini C."/>
            <person name="Antonin V."/>
            <person name="Barry K.W."/>
            <person name="Bougher N.L."/>
            <person name="Buchanan P."/>
            <person name="Buyck B."/>
            <person name="Bense V."/>
            <person name="Catcheside P."/>
            <person name="Chovatia M."/>
            <person name="Cooper J."/>
            <person name="Damon W."/>
            <person name="Desjardin D."/>
            <person name="Finy P."/>
            <person name="Geml J."/>
            <person name="Haridas S."/>
            <person name="Hughes K."/>
            <person name="Justo A."/>
            <person name="Karasinski D."/>
            <person name="Kautmanova I."/>
            <person name="Kiss B."/>
            <person name="Kocsube S."/>
            <person name="Kotiranta H."/>
            <person name="LaButti K.M."/>
            <person name="Lechner B.E."/>
            <person name="Liimatainen K."/>
            <person name="Lipzen A."/>
            <person name="Lukacs Z."/>
            <person name="Mihaltcheva S."/>
            <person name="Morgado L.N."/>
            <person name="Niskanen T."/>
            <person name="Noordeloos M.E."/>
            <person name="Ohm R.A."/>
            <person name="Ortiz-Santana B."/>
            <person name="Ovrebo C."/>
            <person name="Racz N."/>
            <person name="Riley R."/>
            <person name="Savchenko A."/>
            <person name="Shiryaev A."/>
            <person name="Soop K."/>
            <person name="Spirin V."/>
            <person name="Szebenyi C."/>
            <person name="Tomsovsky M."/>
            <person name="Tulloss R.E."/>
            <person name="Uehling J."/>
            <person name="Grigoriev I.V."/>
            <person name="Vagvolgyi C."/>
            <person name="Papp T."/>
            <person name="Martin F.M."/>
            <person name="Miettinen O."/>
            <person name="Hibbett D.S."/>
            <person name="Nagy L.G."/>
        </authorList>
    </citation>
    <scope>NUCLEOTIDE SEQUENCE [LARGE SCALE GENOMIC DNA]</scope>
    <source>
        <strain evidence="2 3">HHB13444</strain>
    </source>
</reference>
<accession>A0A5C3NXQ7</accession>
<dbReference type="Proteomes" id="UP000308197">
    <property type="component" value="Unassembled WGS sequence"/>
</dbReference>
<gene>
    <name evidence="2" type="ORF">K466DRAFT_349538</name>
</gene>
<name>A0A5C3NXQ7_9APHY</name>
<keyword evidence="3" id="KW-1185">Reference proteome</keyword>
<feature type="compositionally biased region" description="Basic residues" evidence="1">
    <location>
        <begin position="42"/>
        <end position="53"/>
    </location>
</feature>
<proteinExistence type="predicted"/>
<feature type="region of interest" description="Disordered" evidence="1">
    <location>
        <begin position="29"/>
        <end position="53"/>
    </location>
</feature>
<dbReference type="EMBL" id="ML211648">
    <property type="protein sequence ID" value="TFK81148.1"/>
    <property type="molecule type" value="Genomic_DNA"/>
</dbReference>